<comment type="caution">
    <text evidence="3">The sequence shown here is derived from an EMBL/GenBank/DDBJ whole genome shotgun (WGS) entry which is preliminary data.</text>
</comment>
<feature type="region of interest" description="Disordered" evidence="2">
    <location>
        <begin position="83"/>
        <end position="114"/>
    </location>
</feature>
<evidence type="ECO:0000256" key="1">
    <source>
        <dbReference type="SAM" id="Coils"/>
    </source>
</evidence>
<dbReference type="EMBL" id="MNCJ02000325">
    <property type="protein sequence ID" value="KAF5788073.1"/>
    <property type="molecule type" value="Genomic_DNA"/>
</dbReference>
<organism evidence="3 4">
    <name type="scientific">Helianthus annuus</name>
    <name type="common">Common sunflower</name>
    <dbReference type="NCBI Taxonomy" id="4232"/>
    <lineage>
        <taxon>Eukaryota</taxon>
        <taxon>Viridiplantae</taxon>
        <taxon>Streptophyta</taxon>
        <taxon>Embryophyta</taxon>
        <taxon>Tracheophyta</taxon>
        <taxon>Spermatophyta</taxon>
        <taxon>Magnoliopsida</taxon>
        <taxon>eudicotyledons</taxon>
        <taxon>Gunneridae</taxon>
        <taxon>Pentapetalae</taxon>
        <taxon>asterids</taxon>
        <taxon>campanulids</taxon>
        <taxon>Asterales</taxon>
        <taxon>Asteraceae</taxon>
        <taxon>Asteroideae</taxon>
        <taxon>Heliantheae alliance</taxon>
        <taxon>Heliantheae</taxon>
        <taxon>Helianthus</taxon>
    </lineage>
</organism>
<gene>
    <name evidence="3" type="ORF">HanXRQr2_Chr10g0459971</name>
</gene>
<reference evidence="3" key="2">
    <citation type="submission" date="2020-06" db="EMBL/GenBank/DDBJ databases">
        <title>Helianthus annuus Genome sequencing and assembly Release 2.</title>
        <authorList>
            <person name="Gouzy J."/>
            <person name="Langlade N."/>
            <person name="Munos S."/>
        </authorList>
    </citation>
    <scope>NUCLEOTIDE SEQUENCE</scope>
    <source>
        <tissue evidence="3">Leaves</tissue>
    </source>
</reference>
<dbReference type="Proteomes" id="UP000215914">
    <property type="component" value="Unassembled WGS sequence"/>
</dbReference>
<evidence type="ECO:0000313" key="3">
    <source>
        <dbReference type="EMBL" id="KAF5788073.1"/>
    </source>
</evidence>
<keyword evidence="1" id="KW-0175">Coiled coil</keyword>
<evidence type="ECO:0000313" key="4">
    <source>
        <dbReference type="Proteomes" id="UP000215914"/>
    </source>
</evidence>
<keyword evidence="4" id="KW-1185">Reference proteome</keyword>
<dbReference type="Gramene" id="mRNA:HanXRQr2_Chr10g0459971">
    <property type="protein sequence ID" value="CDS:HanXRQr2_Chr10g0459971.1"/>
    <property type="gene ID" value="HanXRQr2_Chr10g0459971"/>
</dbReference>
<dbReference type="AlphaFoldDB" id="A0A9K3HZY8"/>
<name>A0A9K3HZY8_HELAN</name>
<feature type="coiled-coil region" evidence="1">
    <location>
        <begin position="2"/>
        <end position="29"/>
    </location>
</feature>
<proteinExistence type="predicted"/>
<sequence length="155" mass="17389">MSAAKDKRISHLEKENKGLEKQVLVAEMRANKERLEITEEAKQSAAIVILKTKLWMAREAADPSFDRAEWDTATWRQRLHDLRDDEEPEEVLTAEAGASGIKDPEQVAAAGGSGEAKVDEAAKVYAATMGDDGKFRRGRSPFLEFDVLWFMVFSF</sequence>
<accession>A0A9K3HZY8</accession>
<evidence type="ECO:0000256" key="2">
    <source>
        <dbReference type="SAM" id="MobiDB-lite"/>
    </source>
</evidence>
<reference evidence="3" key="1">
    <citation type="journal article" date="2017" name="Nature">
        <title>The sunflower genome provides insights into oil metabolism, flowering and Asterid evolution.</title>
        <authorList>
            <person name="Badouin H."/>
            <person name="Gouzy J."/>
            <person name="Grassa C.J."/>
            <person name="Murat F."/>
            <person name="Staton S.E."/>
            <person name="Cottret L."/>
            <person name="Lelandais-Briere C."/>
            <person name="Owens G.L."/>
            <person name="Carrere S."/>
            <person name="Mayjonade B."/>
            <person name="Legrand L."/>
            <person name="Gill N."/>
            <person name="Kane N.C."/>
            <person name="Bowers J.E."/>
            <person name="Hubner S."/>
            <person name="Bellec A."/>
            <person name="Berard A."/>
            <person name="Berges H."/>
            <person name="Blanchet N."/>
            <person name="Boniface M.C."/>
            <person name="Brunel D."/>
            <person name="Catrice O."/>
            <person name="Chaidir N."/>
            <person name="Claudel C."/>
            <person name="Donnadieu C."/>
            <person name="Faraut T."/>
            <person name="Fievet G."/>
            <person name="Helmstetter N."/>
            <person name="King M."/>
            <person name="Knapp S.J."/>
            <person name="Lai Z."/>
            <person name="Le Paslier M.C."/>
            <person name="Lippi Y."/>
            <person name="Lorenzon L."/>
            <person name="Mandel J.R."/>
            <person name="Marage G."/>
            <person name="Marchand G."/>
            <person name="Marquand E."/>
            <person name="Bret-Mestries E."/>
            <person name="Morien E."/>
            <person name="Nambeesan S."/>
            <person name="Nguyen T."/>
            <person name="Pegot-Espagnet P."/>
            <person name="Pouilly N."/>
            <person name="Raftis F."/>
            <person name="Sallet E."/>
            <person name="Schiex T."/>
            <person name="Thomas J."/>
            <person name="Vandecasteele C."/>
            <person name="Vares D."/>
            <person name="Vear F."/>
            <person name="Vautrin S."/>
            <person name="Crespi M."/>
            <person name="Mangin B."/>
            <person name="Burke J.M."/>
            <person name="Salse J."/>
            <person name="Munos S."/>
            <person name="Vincourt P."/>
            <person name="Rieseberg L.H."/>
            <person name="Langlade N.B."/>
        </authorList>
    </citation>
    <scope>NUCLEOTIDE SEQUENCE</scope>
    <source>
        <tissue evidence="3">Leaves</tissue>
    </source>
</reference>
<protein>
    <submittedName>
        <fullName evidence="3">Uncharacterized protein</fullName>
    </submittedName>
</protein>